<protein>
    <submittedName>
        <fullName evidence="1">Uncharacterized protein</fullName>
    </submittedName>
</protein>
<dbReference type="Proteomes" id="UP000005953">
    <property type="component" value="Unassembled WGS sequence"/>
</dbReference>
<organism evidence="1 2">
    <name type="scientific">Reinekea blandensis MED297</name>
    <dbReference type="NCBI Taxonomy" id="314283"/>
    <lineage>
        <taxon>Bacteria</taxon>
        <taxon>Pseudomonadati</taxon>
        <taxon>Pseudomonadota</taxon>
        <taxon>Gammaproteobacteria</taxon>
        <taxon>Oceanospirillales</taxon>
        <taxon>Saccharospirillaceae</taxon>
        <taxon>Reinekea</taxon>
    </lineage>
</organism>
<dbReference type="EMBL" id="AAOE01000004">
    <property type="protein sequence ID" value="EAR10408.1"/>
    <property type="molecule type" value="Genomic_DNA"/>
</dbReference>
<keyword evidence="2" id="KW-1185">Reference proteome</keyword>
<evidence type="ECO:0000313" key="2">
    <source>
        <dbReference type="Proteomes" id="UP000005953"/>
    </source>
</evidence>
<comment type="caution">
    <text evidence="1">The sequence shown here is derived from an EMBL/GenBank/DDBJ whole genome shotgun (WGS) entry which is preliminary data.</text>
</comment>
<dbReference type="HOGENOM" id="CLU_3204384_0_0_6"/>
<accession>A4BBS3</accession>
<name>A4BBS3_9GAMM</name>
<gene>
    <name evidence="1" type="ORF">MED297_01265</name>
</gene>
<evidence type="ECO:0000313" key="1">
    <source>
        <dbReference type="EMBL" id="EAR10408.1"/>
    </source>
</evidence>
<reference evidence="1 2" key="1">
    <citation type="submission" date="2006-02" db="EMBL/GenBank/DDBJ databases">
        <authorList>
            <person name="Pinhassi J."/>
            <person name="Pedros-Alio C."/>
            <person name="Ferriera S."/>
            <person name="Johnson J."/>
            <person name="Kravitz S."/>
            <person name="Halpern A."/>
            <person name="Remington K."/>
            <person name="Beeson K."/>
            <person name="Tran B."/>
            <person name="Rogers Y.-H."/>
            <person name="Friedman R."/>
            <person name="Venter J.C."/>
        </authorList>
    </citation>
    <scope>NUCLEOTIDE SEQUENCE [LARGE SCALE GENOMIC DNA]</scope>
    <source>
        <strain evidence="1 2">MED297</strain>
    </source>
</reference>
<dbReference type="AlphaFoldDB" id="A4BBS3"/>
<sequence length="45" mass="5024">MICSNKPVKLSWLTVSLSAAEAVEQTGFRRIDINDIDYGRHDSVS</sequence>
<proteinExistence type="predicted"/>